<reference evidence="2" key="1">
    <citation type="submission" date="2022-12" db="EMBL/GenBank/DDBJ databases">
        <authorList>
            <person name="Petersen C."/>
        </authorList>
    </citation>
    <scope>NUCLEOTIDE SEQUENCE</scope>
    <source>
        <strain evidence="2">IBT 21472</strain>
    </source>
</reference>
<feature type="compositionally biased region" description="Polar residues" evidence="1">
    <location>
        <begin position="179"/>
        <end position="193"/>
    </location>
</feature>
<accession>A0A9W9Q841</accession>
<reference evidence="2" key="2">
    <citation type="journal article" date="2023" name="IMA Fungus">
        <title>Comparative genomic study of the Penicillium genus elucidates a diverse pangenome and 15 lateral gene transfer events.</title>
        <authorList>
            <person name="Petersen C."/>
            <person name="Sorensen T."/>
            <person name="Nielsen M.R."/>
            <person name="Sondergaard T.E."/>
            <person name="Sorensen J.L."/>
            <person name="Fitzpatrick D.A."/>
            <person name="Frisvad J.C."/>
            <person name="Nielsen K.L."/>
        </authorList>
    </citation>
    <scope>NUCLEOTIDE SEQUENCE</scope>
    <source>
        <strain evidence="2">IBT 21472</strain>
    </source>
</reference>
<evidence type="ECO:0000313" key="3">
    <source>
        <dbReference type="Proteomes" id="UP001147746"/>
    </source>
</evidence>
<evidence type="ECO:0000313" key="2">
    <source>
        <dbReference type="EMBL" id="KAJ5324021.1"/>
    </source>
</evidence>
<gene>
    <name evidence="2" type="ORF">N7476_002621</name>
</gene>
<sequence>MEPKVPPGLLTMSQSPSELLGREKLDVTAIKSFWQAFYVSRQATNTQTDRRLEYLFWRIWSSETLQDDASIESLDRLVSRILSPSETTKPQIPPSSESVLPSPGLLSAPRAIPQAPSKPQSTNRSKSPLPPILKKPHSIHGDVLKSARLLLENPDGEIVTLNPSTPPKSDTTEPDARHNSSGGKTSKKPQVNANRGGRGSRRRSVFNRRKSSQITIPKSNSSPSQRLVSSHPAKFDNPIDPLLNADLMSPHELSHAEIHAGVEPEDSWADEESAVPIIKRASKLVASPATSLTERIHPIKNPEISPAVLEIADKQDPILPPGIQTVCRDPIQDGAKQHAEPTEFSFSDAFPGTPEESFLSTDTLSGISVNATKSGDIPGLINAKRIPMPRSMMNELLNIIEDPKPVKDRIHLPIRPWFVTEHAWYRIPQQHYLFDWMILEEPTLNEQPSERRLVERDFRQGFADQMEYQIEMLAELERASQVALALEHGPVREIWNDSWDSDTPTLACDSHEALSSEYAESD</sequence>
<dbReference type="AlphaFoldDB" id="A0A9W9Q841"/>
<dbReference type="EMBL" id="JAPZBO010000002">
    <property type="protein sequence ID" value="KAJ5324021.1"/>
    <property type="molecule type" value="Genomic_DNA"/>
</dbReference>
<feature type="compositionally biased region" description="Basic residues" evidence="1">
    <location>
        <begin position="198"/>
        <end position="211"/>
    </location>
</feature>
<evidence type="ECO:0000256" key="1">
    <source>
        <dbReference type="SAM" id="MobiDB-lite"/>
    </source>
</evidence>
<feature type="compositionally biased region" description="Polar residues" evidence="1">
    <location>
        <begin position="213"/>
        <end position="228"/>
    </location>
</feature>
<feature type="compositionally biased region" description="Polar residues" evidence="1">
    <location>
        <begin position="85"/>
        <end position="99"/>
    </location>
</feature>
<keyword evidence="3" id="KW-1185">Reference proteome</keyword>
<name>A0A9W9Q841_9EURO</name>
<organism evidence="2 3">
    <name type="scientific">Penicillium atrosanguineum</name>
    <dbReference type="NCBI Taxonomy" id="1132637"/>
    <lineage>
        <taxon>Eukaryota</taxon>
        <taxon>Fungi</taxon>
        <taxon>Dikarya</taxon>
        <taxon>Ascomycota</taxon>
        <taxon>Pezizomycotina</taxon>
        <taxon>Eurotiomycetes</taxon>
        <taxon>Eurotiomycetidae</taxon>
        <taxon>Eurotiales</taxon>
        <taxon>Aspergillaceae</taxon>
        <taxon>Penicillium</taxon>
    </lineage>
</organism>
<comment type="caution">
    <text evidence="2">The sequence shown here is derived from an EMBL/GenBank/DDBJ whole genome shotgun (WGS) entry which is preliminary data.</text>
</comment>
<feature type="region of interest" description="Disordered" evidence="1">
    <location>
        <begin position="85"/>
        <end position="138"/>
    </location>
</feature>
<proteinExistence type="predicted"/>
<feature type="region of interest" description="Disordered" evidence="1">
    <location>
        <begin position="155"/>
        <end position="235"/>
    </location>
</feature>
<protein>
    <recommendedName>
        <fullName evidence="4">Nitrogen regulatory protein areA GATA-like domain-containing protein</fullName>
    </recommendedName>
</protein>
<evidence type="ECO:0008006" key="4">
    <source>
        <dbReference type="Google" id="ProtNLM"/>
    </source>
</evidence>
<dbReference type="Proteomes" id="UP001147746">
    <property type="component" value="Unassembled WGS sequence"/>
</dbReference>